<gene>
    <name evidence="4" type="ORF">LIER_18646</name>
</gene>
<proteinExistence type="predicted"/>
<keyword evidence="2" id="KW-0479">Metal-binding</keyword>
<dbReference type="EMBL" id="BAABME010004500">
    <property type="protein sequence ID" value="GAA0162586.1"/>
    <property type="molecule type" value="Genomic_DNA"/>
</dbReference>
<dbReference type="Proteomes" id="UP001454036">
    <property type="component" value="Unassembled WGS sequence"/>
</dbReference>
<dbReference type="SUPFAM" id="SSF55008">
    <property type="entry name" value="HMA, heavy metal-associated domain"/>
    <property type="match status" value="1"/>
</dbReference>
<evidence type="ECO:0000256" key="1">
    <source>
        <dbReference type="ARBA" id="ARBA00004170"/>
    </source>
</evidence>
<accession>A0AAV3QH41</accession>
<dbReference type="Gene3D" id="3.30.70.100">
    <property type="match status" value="1"/>
</dbReference>
<comment type="subcellular location">
    <subcellularLocation>
        <location evidence="1">Membrane</location>
        <topology evidence="1">Peripheral membrane protein</topology>
    </subcellularLocation>
</comment>
<dbReference type="CDD" id="cd00371">
    <property type="entry name" value="HMA"/>
    <property type="match status" value="1"/>
</dbReference>
<dbReference type="GO" id="GO:0009626">
    <property type="term" value="P:plant-type hypersensitive response"/>
    <property type="evidence" value="ECO:0007669"/>
    <property type="project" value="UniProtKB-KW"/>
</dbReference>
<dbReference type="PANTHER" id="PTHR22814">
    <property type="entry name" value="COPPER TRANSPORT PROTEIN ATOX1-RELATED"/>
    <property type="match status" value="1"/>
</dbReference>
<evidence type="ECO:0000313" key="4">
    <source>
        <dbReference type="EMBL" id="GAA0162586.1"/>
    </source>
</evidence>
<dbReference type="AlphaFoldDB" id="A0AAV3QH41"/>
<dbReference type="GO" id="GO:0016020">
    <property type="term" value="C:membrane"/>
    <property type="evidence" value="ECO:0007669"/>
    <property type="project" value="UniProtKB-SubCell"/>
</dbReference>
<evidence type="ECO:0000313" key="5">
    <source>
        <dbReference type="Proteomes" id="UP001454036"/>
    </source>
</evidence>
<protein>
    <recommendedName>
        <fullName evidence="3">HMA domain-containing protein</fullName>
    </recommendedName>
</protein>
<evidence type="ECO:0000256" key="2">
    <source>
        <dbReference type="ARBA" id="ARBA00022723"/>
    </source>
</evidence>
<evidence type="ECO:0000259" key="3">
    <source>
        <dbReference type="PROSITE" id="PS50846"/>
    </source>
</evidence>
<dbReference type="PANTHER" id="PTHR22814:SF351">
    <property type="entry name" value="HEAVY METAL-ASSOCIATED ISOPRENYLATED PLANT PROTEIN 28"/>
    <property type="match status" value="1"/>
</dbReference>
<comment type="caution">
    <text evidence="4">The sequence shown here is derived from an EMBL/GenBank/DDBJ whole genome shotgun (WGS) entry which is preliminary data.</text>
</comment>
<name>A0AAV3QH41_LITER</name>
<dbReference type="Pfam" id="PF00403">
    <property type="entry name" value="HMA"/>
    <property type="match status" value="1"/>
</dbReference>
<dbReference type="GO" id="GO:0046872">
    <property type="term" value="F:metal ion binding"/>
    <property type="evidence" value="ECO:0007669"/>
    <property type="project" value="UniProtKB-KW"/>
</dbReference>
<feature type="domain" description="HMA" evidence="3">
    <location>
        <begin position="1"/>
        <end position="62"/>
    </location>
</feature>
<reference evidence="4 5" key="1">
    <citation type="submission" date="2024-01" db="EMBL/GenBank/DDBJ databases">
        <title>The complete chloroplast genome sequence of Lithospermum erythrorhizon: insights into the phylogenetic relationship among Boraginaceae species and the maternal lineages of purple gromwells.</title>
        <authorList>
            <person name="Okada T."/>
            <person name="Watanabe K."/>
        </authorList>
    </citation>
    <scope>NUCLEOTIDE SEQUENCE [LARGE SCALE GENOMIC DNA]</scope>
</reference>
<sequence length="151" mass="17064">MIELQVFIDCEGCERNIRKSLEKLKGVDNIDIDVNLQKVTVTGSVDQKTVLKTVRRTGRRAELWQMPYNPELRNNNFVNQSYSQHHYNGPGGAYHAHQQVPSSSYNYKKHGYDNHGHGGYYGQQIIGQSSMFGSRAGDAFSDENPHGCSIM</sequence>
<keyword evidence="5" id="KW-1185">Reference proteome</keyword>
<dbReference type="InterPro" id="IPR036163">
    <property type="entry name" value="HMA_dom_sf"/>
</dbReference>
<dbReference type="PROSITE" id="PS50846">
    <property type="entry name" value="HMA_2"/>
    <property type="match status" value="1"/>
</dbReference>
<dbReference type="InterPro" id="IPR006121">
    <property type="entry name" value="HMA_dom"/>
</dbReference>
<organism evidence="4 5">
    <name type="scientific">Lithospermum erythrorhizon</name>
    <name type="common">Purple gromwell</name>
    <name type="synonym">Lithospermum officinale var. erythrorhizon</name>
    <dbReference type="NCBI Taxonomy" id="34254"/>
    <lineage>
        <taxon>Eukaryota</taxon>
        <taxon>Viridiplantae</taxon>
        <taxon>Streptophyta</taxon>
        <taxon>Embryophyta</taxon>
        <taxon>Tracheophyta</taxon>
        <taxon>Spermatophyta</taxon>
        <taxon>Magnoliopsida</taxon>
        <taxon>eudicotyledons</taxon>
        <taxon>Gunneridae</taxon>
        <taxon>Pentapetalae</taxon>
        <taxon>asterids</taxon>
        <taxon>lamiids</taxon>
        <taxon>Boraginales</taxon>
        <taxon>Boraginaceae</taxon>
        <taxon>Boraginoideae</taxon>
        <taxon>Lithospermeae</taxon>
        <taxon>Lithospermum</taxon>
    </lineage>
</organism>